<keyword evidence="6" id="KW-0131">Cell cycle</keyword>
<gene>
    <name evidence="7" type="ORF">R5A26_14945</name>
</gene>
<dbReference type="EMBL" id="JAWMAJ010000042">
    <property type="protein sequence ID" value="MDV7217248.1"/>
    <property type="molecule type" value="Genomic_DNA"/>
</dbReference>
<keyword evidence="8" id="KW-1185">Reference proteome</keyword>
<protein>
    <submittedName>
        <fullName evidence="7">SsgA family sporulation/cell division regulator</fullName>
    </submittedName>
</protein>
<proteinExistence type="inferred from homology"/>
<keyword evidence="5" id="KW-0717">Septation</keyword>
<name>A0ABU4F9I0_9ACTN</name>
<dbReference type="Pfam" id="PF04686">
    <property type="entry name" value="SsgA"/>
    <property type="match status" value="1"/>
</dbReference>
<evidence type="ECO:0000256" key="5">
    <source>
        <dbReference type="ARBA" id="ARBA00023210"/>
    </source>
</evidence>
<reference evidence="7 8" key="1">
    <citation type="submission" date="2023-10" db="EMBL/GenBank/DDBJ databases">
        <title>Characterization of rhizosphere-enriched actinobacteria from wheat plants lab-grown on chernevaya soil.</title>
        <authorList>
            <person name="Tikhonova E.N."/>
            <person name="Konopkin A."/>
            <person name="Kravchenko I.K."/>
        </authorList>
    </citation>
    <scope>NUCLEOTIDE SEQUENCE [LARGE SCALE GENOMIC DNA]</scope>
    <source>
        <strain evidence="7 8">RR29</strain>
    </source>
</reference>
<evidence type="ECO:0000256" key="6">
    <source>
        <dbReference type="ARBA" id="ARBA00023306"/>
    </source>
</evidence>
<comment type="subcellular location">
    <subcellularLocation>
        <location evidence="1">Cell septum</location>
    </subcellularLocation>
</comment>
<dbReference type="Gene3D" id="2.30.31.20">
    <property type="entry name" value="Sporulation-specific cell division protein SsgB"/>
    <property type="match status" value="1"/>
</dbReference>
<evidence type="ECO:0000313" key="7">
    <source>
        <dbReference type="EMBL" id="MDV7217248.1"/>
    </source>
</evidence>
<evidence type="ECO:0000256" key="3">
    <source>
        <dbReference type="ARBA" id="ARBA00022618"/>
    </source>
</evidence>
<evidence type="ECO:0000256" key="2">
    <source>
        <dbReference type="ARBA" id="ARBA00009323"/>
    </source>
</evidence>
<dbReference type="InterPro" id="IPR038658">
    <property type="entry name" value="SsgB_sf"/>
</dbReference>
<dbReference type="Proteomes" id="UP001187346">
    <property type="component" value="Unassembled WGS sequence"/>
</dbReference>
<evidence type="ECO:0000313" key="8">
    <source>
        <dbReference type="Proteomes" id="UP001187346"/>
    </source>
</evidence>
<comment type="similarity">
    <text evidence="2">Belongs to the SsgA family.</text>
</comment>
<keyword evidence="3" id="KW-0132">Cell division</keyword>
<organism evidence="7 8">
    <name type="scientific">Streptomyces prunicolor</name>
    <dbReference type="NCBI Taxonomy" id="67348"/>
    <lineage>
        <taxon>Bacteria</taxon>
        <taxon>Bacillati</taxon>
        <taxon>Actinomycetota</taxon>
        <taxon>Actinomycetes</taxon>
        <taxon>Kitasatosporales</taxon>
        <taxon>Streptomycetaceae</taxon>
        <taxon>Streptomyces</taxon>
    </lineage>
</organism>
<dbReference type="InterPro" id="IPR006776">
    <property type="entry name" value="SsgB"/>
</dbReference>
<keyword evidence="4" id="KW-0749">Sporulation</keyword>
<evidence type="ECO:0000256" key="1">
    <source>
        <dbReference type="ARBA" id="ARBA00004431"/>
    </source>
</evidence>
<dbReference type="RefSeq" id="WP_317771625.1">
    <property type="nucleotide sequence ID" value="NZ_JAWMAJ010000042.1"/>
</dbReference>
<accession>A0ABU4F9I0</accession>
<sequence>MVLAEDEGAVVPAELVYRPDDCLAVRLVLVGPDGMEVTWTFAWELLALGLMYPAGDGDITVRPVPDPLAGVEVALGSPSVARVWLPASNTAGFIRRVRRRVGRDVGGIAPALDQELAAITSEASGA</sequence>
<evidence type="ECO:0000256" key="4">
    <source>
        <dbReference type="ARBA" id="ARBA00022969"/>
    </source>
</evidence>
<comment type="caution">
    <text evidence="7">The sequence shown here is derived from an EMBL/GenBank/DDBJ whole genome shotgun (WGS) entry which is preliminary data.</text>
</comment>